<dbReference type="InterPro" id="IPR036390">
    <property type="entry name" value="WH_DNA-bd_sf"/>
</dbReference>
<dbReference type="InterPro" id="IPR050268">
    <property type="entry name" value="NADH-dep_flavin_reductase"/>
</dbReference>
<protein>
    <recommendedName>
        <fullName evidence="3">Flavin reductase like domain-containing protein</fullName>
    </recommendedName>
</protein>
<dbReference type="InterPro" id="IPR012349">
    <property type="entry name" value="Split_barrel_FMN-bd"/>
</dbReference>
<evidence type="ECO:0000313" key="4">
    <source>
        <dbReference type="EMBL" id="GAA4102456.1"/>
    </source>
</evidence>
<name>A0ABP7X1J9_9GAMM</name>
<sequence length="319" mass="34933">MNDTAFRDALGHFATGVTIVTSSSKGGRVGLTANSFNSVSLDPPLVLWSLSKTSNCLATISASGYFAVHILAYDQIELSKSFAKKSTQKFDGLACEEGVGGSPLISGCSAVFQCKVLTQYEGGDHIIFVGEVLEYEGSDKAPLLFHKGKFHSGEVLQIPDSPKVDSIANQVGFTEDFFPYLMARAHFQLNEPIKDVVKSSGIDEDDYFIILLLSIGEGRTIQNISRCLEHTNHHPTNEKIAEMHERGLITIKNGKGGDRIYLSRDGAQITEKLLAASKEVEQKLRSHFVSNEVDSLKSILKKVILRTDPGIPNLWDVED</sequence>
<dbReference type="EMBL" id="BAABDM010000007">
    <property type="protein sequence ID" value="GAA4102456.1"/>
    <property type="molecule type" value="Genomic_DNA"/>
</dbReference>
<evidence type="ECO:0000313" key="5">
    <source>
        <dbReference type="Proteomes" id="UP001500392"/>
    </source>
</evidence>
<evidence type="ECO:0000259" key="3">
    <source>
        <dbReference type="SMART" id="SM00903"/>
    </source>
</evidence>
<dbReference type="PANTHER" id="PTHR30466:SF11">
    <property type="entry name" value="FLAVIN-DEPENDENT MONOOXYGENASE, REDUCTASE SUBUNIT HSAB"/>
    <property type="match status" value="1"/>
</dbReference>
<dbReference type="Pfam" id="PF01613">
    <property type="entry name" value="Flavin_Reduct"/>
    <property type="match status" value="1"/>
</dbReference>
<keyword evidence="2" id="KW-0560">Oxidoreductase</keyword>
<dbReference type="Gene3D" id="1.10.10.10">
    <property type="entry name" value="Winged helix-like DNA-binding domain superfamily/Winged helix DNA-binding domain"/>
    <property type="match status" value="1"/>
</dbReference>
<evidence type="ECO:0000256" key="1">
    <source>
        <dbReference type="ARBA" id="ARBA00008898"/>
    </source>
</evidence>
<dbReference type="InterPro" id="IPR036388">
    <property type="entry name" value="WH-like_DNA-bd_sf"/>
</dbReference>
<gene>
    <name evidence="4" type="ORF">GCM10022414_30310</name>
</gene>
<dbReference type="SUPFAM" id="SSF46785">
    <property type="entry name" value="Winged helix' DNA-binding domain"/>
    <property type="match status" value="1"/>
</dbReference>
<reference evidence="5" key="1">
    <citation type="journal article" date="2019" name="Int. J. Syst. Evol. Microbiol.">
        <title>The Global Catalogue of Microorganisms (GCM) 10K type strain sequencing project: providing services to taxonomists for standard genome sequencing and annotation.</title>
        <authorList>
            <consortium name="The Broad Institute Genomics Platform"/>
            <consortium name="The Broad Institute Genome Sequencing Center for Infectious Disease"/>
            <person name="Wu L."/>
            <person name="Ma J."/>
        </authorList>
    </citation>
    <scope>NUCLEOTIDE SEQUENCE [LARGE SCALE GENOMIC DNA]</scope>
    <source>
        <strain evidence="5">JCM 17304</strain>
    </source>
</reference>
<dbReference type="SUPFAM" id="SSF50475">
    <property type="entry name" value="FMN-binding split barrel"/>
    <property type="match status" value="1"/>
</dbReference>
<accession>A0ABP7X1J9</accession>
<dbReference type="Proteomes" id="UP001500392">
    <property type="component" value="Unassembled WGS sequence"/>
</dbReference>
<evidence type="ECO:0000256" key="2">
    <source>
        <dbReference type="ARBA" id="ARBA00023002"/>
    </source>
</evidence>
<feature type="domain" description="Flavin reductase like" evidence="3">
    <location>
        <begin position="10"/>
        <end position="152"/>
    </location>
</feature>
<comment type="similarity">
    <text evidence="1">Belongs to the non-flavoprotein flavin reductase family.</text>
</comment>
<keyword evidence="5" id="KW-1185">Reference proteome</keyword>
<dbReference type="SMART" id="SM00903">
    <property type="entry name" value="Flavin_Reduct"/>
    <property type="match status" value="1"/>
</dbReference>
<dbReference type="PANTHER" id="PTHR30466">
    <property type="entry name" value="FLAVIN REDUCTASE"/>
    <property type="match status" value="1"/>
</dbReference>
<dbReference type="Gene3D" id="2.30.110.10">
    <property type="entry name" value="Electron Transport, Fmn-binding Protein, Chain A"/>
    <property type="match status" value="1"/>
</dbReference>
<dbReference type="RefSeq" id="WP_344937647.1">
    <property type="nucleotide sequence ID" value="NZ_BAABDM010000007.1"/>
</dbReference>
<proteinExistence type="inferred from homology"/>
<comment type="caution">
    <text evidence="4">The sequence shown here is derived from an EMBL/GenBank/DDBJ whole genome shotgun (WGS) entry which is preliminary data.</text>
</comment>
<dbReference type="InterPro" id="IPR002563">
    <property type="entry name" value="Flavin_Rdtase-like_dom"/>
</dbReference>
<organism evidence="4 5">
    <name type="scientific">Zhongshania borealis</name>
    <dbReference type="NCBI Taxonomy" id="889488"/>
    <lineage>
        <taxon>Bacteria</taxon>
        <taxon>Pseudomonadati</taxon>
        <taxon>Pseudomonadota</taxon>
        <taxon>Gammaproteobacteria</taxon>
        <taxon>Cellvibrionales</taxon>
        <taxon>Spongiibacteraceae</taxon>
        <taxon>Zhongshania</taxon>
    </lineage>
</organism>